<protein>
    <recommendedName>
        <fullName evidence="2">diphosphomevalonate decarboxylase</fullName>
        <ecNumber evidence="2">4.1.1.33</ecNumber>
    </recommendedName>
</protein>
<dbReference type="Pfam" id="PF22700">
    <property type="entry name" value="MVD-like_N"/>
    <property type="match status" value="1"/>
</dbReference>
<dbReference type="EMBL" id="AZFF01000001">
    <property type="protein sequence ID" value="KRL57279.1"/>
    <property type="molecule type" value="Genomic_DNA"/>
</dbReference>
<dbReference type="EC" id="4.1.1.33" evidence="2"/>
<evidence type="ECO:0000313" key="10">
    <source>
        <dbReference type="EMBL" id="KRL57279.1"/>
    </source>
</evidence>
<dbReference type="InterPro" id="IPR029765">
    <property type="entry name" value="Mev_diP_decarb"/>
</dbReference>
<gene>
    <name evidence="10" type="ORF">FD35_GL000289</name>
</gene>
<dbReference type="PIRSF" id="PIRSF015950">
    <property type="entry name" value="Mev_P_decrbx"/>
    <property type="match status" value="1"/>
</dbReference>
<dbReference type="FunFam" id="3.30.230.10:FF:000072">
    <property type="entry name" value="Diphosphomevalonate decarboxylase"/>
    <property type="match status" value="1"/>
</dbReference>
<evidence type="ECO:0000256" key="4">
    <source>
        <dbReference type="ARBA" id="ARBA00022741"/>
    </source>
</evidence>
<dbReference type="InterPro" id="IPR053859">
    <property type="entry name" value="MVD-like_N"/>
</dbReference>
<dbReference type="Gene3D" id="3.30.70.890">
    <property type="entry name" value="GHMP kinase, C-terminal domain"/>
    <property type="match status" value="1"/>
</dbReference>
<keyword evidence="3" id="KW-0444">Lipid biosynthesis</keyword>
<dbReference type="OrthoDB" id="5498344at2"/>
<evidence type="ECO:0000256" key="1">
    <source>
        <dbReference type="ARBA" id="ARBA00008831"/>
    </source>
</evidence>
<dbReference type="InterPro" id="IPR036554">
    <property type="entry name" value="GHMP_kinase_C_sf"/>
</dbReference>
<keyword evidence="6" id="KW-0443">Lipid metabolism</keyword>
<dbReference type="PANTHER" id="PTHR10977:SF3">
    <property type="entry name" value="DIPHOSPHOMEVALONATE DECARBOXYLASE"/>
    <property type="match status" value="1"/>
</dbReference>
<dbReference type="InterPro" id="IPR020568">
    <property type="entry name" value="Ribosomal_Su5_D2-typ_SF"/>
</dbReference>
<dbReference type="InterPro" id="IPR005935">
    <property type="entry name" value="Mev_decarb"/>
</dbReference>
<reference evidence="10 11" key="1">
    <citation type="journal article" date="2015" name="Genome Announc.">
        <title>Expanding the biotechnology potential of lactobacilli through comparative genomics of 213 strains and associated genera.</title>
        <authorList>
            <person name="Sun Z."/>
            <person name="Harris H.M."/>
            <person name="McCann A."/>
            <person name="Guo C."/>
            <person name="Argimon S."/>
            <person name="Zhang W."/>
            <person name="Yang X."/>
            <person name="Jeffery I.B."/>
            <person name="Cooney J.C."/>
            <person name="Kagawa T.F."/>
            <person name="Liu W."/>
            <person name="Song Y."/>
            <person name="Salvetti E."/>
            <person name="Wrobel A."/>
            <person name="Rasinkangas P."/>
            <person name="Parkhill J."/>
            <person name="Rea M.C."/>
            <person name="O'Sullivan O."/>
            <person name="Ritari J."/>
            <person name="Douillard F.P."/>
            <person name="Paul Ross R."/>
            <person name="Yang R."/>
            <person name="Briner A.E."/>
            <person name="Felis G.E."/>
            <person name="de Vos W.M."/>
            <person name="Barrangou R."/>
            <person name="Klaenhammer T.R."/>
            <person name="Caufield P.W."/>
            <person name="Cui Y."/>
            <person name="Zhang H."/>
            <person name="O'Toole P.W."/>
        </authorList>
    </citation>
    <scope>NUCLEOTIDE SEQUENCE [LARGE SCALE GENOMIC DNA]</scope>
    <source>
        <strain evidence="10 11">DSM 15814</strain>
    </source>
</reference>
<dbReference type="Proteomes" id="UP000051999">
    <property type="component" value="Unassembled WGS sequence"/>
</dbReference>
<keyword evidence="5" id="KW-0067">ATP-binding</keyword>
<dbReference type="NCBIfam" id="TIGR01240">
    <property type="entry name" value="mevDPdecarb"/>
    <property type="match status" value="1"/>
</dbReference>
<evidence type="ECO:0000259" key="8">
    <source>
        <dbReference type="Pfam" id="PF18376"/>
    </source>
</evidence>
<dbReference type="GO" id="GO:0004163">
    <property type="term" value="F:diphosphomevalonate decarboxylase activity"/>
    <property type="evidence" value="ECO:0007669"/>
    <property type="project" value="UniProtKB-EC"/>
</dbReference>
<evidence type="ECO:0000256" key="5">
    <source>
        <dbReference type="ARBA" id="ARBA00022840"/>
    </source>
</evidence>
<dbReference type="SUPFAM" id="SSF54211">
    <property type="entry name" value="Ribosomal protein S5 domain 2-like"/>
    <property type="match status" value="1"/>
</dbReference>
<feature type="domain" description="Mvd1 C-terminal" evidence="8">
    <location>
        <begin position="181"/>
        <end position="312"/>
    </location>
</feature>
<sequence>MTISQTPVVAKAHTNIALVKYWGKADERLILPTNDSISMTLDHFYTTTSVQFDEQLVADDIILDGIKLPTDGQQRIRQFMDLVRQRAHTNLFAHIETSNHVPTTAGLASSASGFAALAGAAAKAAGLSLSRRGLSQLARRGSGSATRSIFGGFVQWHAGHDNESSFAEPLDEQVDWPIRMIAIVVSQDEKKVGSRHGMKQSQTSPFFNDWVKQANADIKPMKDALLKKDINRVGSIAEHNAMCMHATTLSATPPFTYFNGDTIKAMQLINDLRSIGLNCYYTMDAGPNVKVICLANEVDTILDHLRPVFGNDQLVVAKPGPGLTYL</sequence>
<evidence type="ECO:0000256" key="3">
    <source>
        <dbReference type="ARBA" id="ARBA00022516"/>
    </source>
</evidence>
<organism evidence="10 11">
    <name type="scientific">Furfurilactobacillus rossiae DSM 15814</name>
    <dbReference type="NCBI Taxonomy" id="1114972"/>
    <lineage>
        <taxon>Bacteria</taxon>
        <taxon>Bacillati</taxon>
        <taxon>Bacillota</taxon>
        <taxon>Bacilli</taxon>
        <taxon>Lactobacillales</taxon>
        <taxon>Lactobacillaceae</taxon>
        <taxon>Furfurilactobacillus</taxon>
    </lineage>
</organism>
<dbReference type="InterPro" id="IPR014721">
    <property type="entry name" value="Ribsml_uS5_D2-typ_fold_subgr"/>
</dbReference>
<dbReference type="PANTHER" id="PTHR10977">
    <property type="entry name" value="DIPHOSPHOMEVALONATE DECARBOXYLASE"/>
    <property type="match status" value="1"/>
</dbReference>
<dbReference type="GO" id="GO:0005829">
    <property type="term" value="C:cytosol"/>
    <property type="evidence" value="ECO:0007669"/>
    <property type="project" value="InterPro"/>
</dbReference>
<keyword evidence="7" id="KW-0456">Lyase</keyword>
<dbReference type="GO" id="GO:0019287">
    <property type="term" value="P:isopentenyl diphosphate biosynthetic process, mevalonate pathway"/>
    <property type="evidence" value="ECO:0007669"/>
    <property type="project" value="InterPro"/>
</dbReference>
<evidence type="ECO:0000256" key="6">
    <source>
        <dbReference type="ARBA" id="ARBA00023098"/>
    </source>
</evidence>
<dbReference type="Gene3D" id="3.30.230.10">
    <property type="match status" value="1"/>
</dbReference>
<comment type="similarity">
    <text evidence="1">Belongs to the diphosphomevalonate decarboxylase family.</text>
</comment>
<name>A0A0R1RK02_9LACO</name>
<comment type="caution">
    <text evidence="10">The sequence shown here is derived from an EMBL/GenBank/DDBJ whole genome shotgun (WGS) entry which is preliminary data.</text>
</comment>
<dbReference type="SUPFAM" id="SSF55060">
    <property type="entry name" value="GHMP Kinase, C-terminal domain"/>
    <property type="match status" value="1"/>
</dbReference>
<keyword evidence="4" id="KW-0547">Nucleotide-binding</keyword>
<dbReference type="eggNOG" id="COG3407">
    <property type="taxonomic scope" value="Bacteria"/>
</dbReference>
<keyword evidence="11" id="KW-1185">Reference proteome</keyword>
<dbReference type="GO" id="GO:0005524">
    <property type="term" value="F:ATP binding"/>
    <property type="evidence" value="ECO:0007669"/>
    <property type="project" value="UniProtKB-KW"/>
</dbReference>
<feature type="domain" description="Diphosphomevalonate decarboxylase-like N-terminal" evidence="9">
    <location>
        <begin position="12"/>
        <end position="167"/>
    </location>
</feature>
<proteinExistence type="inferred from homology"/>
<evidence type="ECO:0000313" key="11">
    <source>
        <dbReference type="Proteomes" id="UP000051999"/>
    </source>
</evidence>
<evidence type="ECO:0000256" key="2">
    <source>
        <dbReference type="ARBA" id="ARBA00012296"/>
    </source>
</evidence>
<dbReference type="InterPro" id="IPR041431">
    <property type="entry name" value="Mvd1_C"/>
</dbReference>
<dbReference type="Pfam" id="PF18376">
    <property type="entry name" value="MDD_C"/>
    <property type="match status" value="1"/>
</dbReference>
<dbReference type="AlphaFoldDB" id="A0A0R1RK02"/>
<evidence type="ECO:0000259" key="9">
    <source>
        <dbReference type="Pfam" id="PF22700"/>
    </source>
</evidence>
<accession>A0A0R1RK02</accession>
<dbReference type="STRING" id="1114972.FD35_GL000289"/>
<dbReference type="RefSeq" id="WP_017261820.1">
    <property type="nucleotide sequence ID" value="NZ_AUAW01000001.1"/>
</dbReference>
<dbReference type="PATRIC" id="fig|1114972.6.peg.289"/>
<evidence type="ECO:0000256" key="7">
    <source>
        <dbReference type="ARBA" id="ARBA00023239"/>
    </source>
</evidence>